<sequence length="493" mass="54659">MKAITHFIVFVSVVLTTTFTYAQENIFLTRDFWKTQPDTETVKSKIDEYNKPTQLNANGFDPVVYAILEKAPDKTIEYLLSLDGNDINKLTHDGRTYLFWAAYIGNDRLMAYLLKQGAKTDIRDDHGYTVLNFAAATGQKNTKVFDLCLSNGANLLKDVDHDGANALLLAAPFDTDFKVSDYFISKGLAVNSTDSHGNGLFNYAAKSGNIELSKKLISKGIKGNDNAFLFASMGMRGSSTPLSYYKYLETAGLNPHVSGKDGRTPLHILSSRVKDIETLQFFLNKNLDVNARDEEGNTPFLNAARSNDLAVVKLFSKSISDINLKNKKGASAIMLAIAHNSPEIVKYLFGKGAKLNTTDTKGNNIAYYLVESYNSKHESSFRDKAGFLKEHGTDILKSQQDGNTLIHLAVQKNDIDLLKWASGFNLDVNAKNQEGYTALHLSAMVSKNNEILKYLIARGANTKMVTDFEESAFDLASENELLVKNKVPLDFLK</sequence>
<dbReference type="RefSeq" id="WP_242938151.1">
    <property type="nucleotide sequence ID" value="NZ_CP094326.1"/>
</dbReference>
<dbReference type="PROSITE" id="PS50297">
    <property type="entry name" value="ANK_REP_REGION"/>
    <property type="match status" value="3"/>
</dbReference>
<keyword evidence="5" id="KW-1185">Reference proteome</keyword>
<accession>A0ABY3YPM4</accession>
<feature type="repeat" description="ANK" evidence="3">
    <location>
        <begin position="261"/>
        <end position="294"/>
    </location>
</feature>
<evidence type="ECO:0000256" key="1">
    <source>
        <dbReference type="ARBA" id="ARBA00022737"/>
    </source>
</evidence>
<dbReference type="InterPro" id="IPR051165">
    <property type="entry name" value="Multifunctional_ANK_Repeat"/>
</dbReference>
<name>A0ABY3YPM4_9FLAO</name>
<keyword evidence="2 3" id="KW-0040">ANK repeat</keyword>
<proteinExistence type="predicted"/>
<dbReference type="InterPro" id="IPR036770">
    <property type="entry name" value="Ankyrin_rpt-contain_sf"/>
</dbReference>
<protein>
    <submittedName>
        <fullName evidence="4">Ankyrin repeat domain-containing protein</fullName>
    </submittedName>
</protein>
<dbReference type="EMBL" id="CP094326">
    <property type="protein sequence ID" value="UNY99779.1"/>
    <property type="molecule type" value="Genomic_DNA"/>
</dbReference>
<dbReference type="InterPro" id="IPR002110">
    <property type="entry name" value="Ankyrin_rpt"/>
</dbReference>
<gene>
    <name evidence="4" type="ORF">MQE36_05395</name>
</gene>
<reference evidence="4 5" key="1">
    <citation type="journal article" date="2018" name="Int. J. Syst. Evol. Microbiol.">
        <title>Zhouia spongiae sp. nov., isolated from a marine sponge.</title>
        <authorList>
            <person name="Zhuang L."/>
            <person name="Lin B."/>
            <person name="Qin F."/>
            <person name="Luo L."/>
        </authorList>
    </citation>
    <scope>NUCLEOTIDE SEQUENCE [LARGE SCALE GENOMIC DNA]</scope>
    <source>
        <strain evidence="4 5">HN-Y44</strain>
    </source>
</reference>
<feature type="repeat" description="ANK" evidence="3">
    <location>
        <begin position="401"/>
        <end position="433"/>
    </location>
</feature>
<feature type="repeat" description="ANK" evidence="3">
    <location>
        <begin position="295"/>
        <end position="327"/>
    </location>
</feature>
<feature type="repeat" description="ANK" evidence="3">
    <location>
        <begin position="328"/>
        <end position="360"/>
    </location>
</feature>
<keyword evidence="1" id="KW-0677">Repeat</keyword>
<dbReference type="Pfam" id="PF12796">
    <property type="entry name" value="Ank_2"/>
    <property type="match status" value="3"/>
</dbReference>
<feature type="repeat" description="ANK" evidence="3">
    <location>
        <begin position="93"/>
        <end position="125"/>
    </location>
</feature>
<dbReference type="SMART" id="SM00248">
    <property type="entry name" value="ANK"/>
    <property type="match status" value="10"/>
</dbReference>
<evidence type="ECO:0000256" key="2">
    <source>
        <dbReference type="ARBA" id="ARBA00023043"/>
    </source>
</evidence>
<organism evidence="4 5">
    <name type="scientific">Zhouia spongiae</name>
    <dbReference type="NCBI Taxonomy" id="2202721"/>
    <lineage>
        <taxon>Bacteria</taxon>
        <taxon>Pseudomonadati</taxon>
        <taxon>Bacteroidota</taxon>
        <taxon>Flavobacteriia</taxon>
        <taxon>Flavobacteriales</taxon>
        <taxon>Flavobacteriaceae</taxon>
        <taxon>Zhouia</taxon>
    </lineage>
</organism>
<evidence type="ECO:0000313" key="4">
    <source>
        <dbReference type="EMBL" id="UNY99779.1"/>
    </source>
</evidence>
<feature type="repeat" description="ANK" evidence="3">
    <location>
        <begin position="434"/>
        <end position="467"/>
    </location>
</feature>
<dbReference type="Gene3D" id="1.25.40.20">
    <property type="entry name" value="Ankyrin repeat-containing domain"/>
    <property type="match status" value="2"/>
</dbReference>
<evidence type="ECO:0000313" key="5">
    <source>
        <dbReference type="Proteomes" id="UP000829476"/>
    </source>
</evidence>
<evidence type="ECO:0000256" key="3">
    <source>
        <dbReference type="PROSITE-ProRule" id="PRU00023"/>
    </source>
</evidence>
<dbReference type="PROSITE" id="PS50088">
    <property type="entry name" value="ANK_REPEAT"/>
    <property type="match status" value="6"/>
</dbReference>
<dbReference type="SUPFAM" id="SSF48403">
    <property type="entry name" value="Ankyrin repeat"/>
    <property type="match status" value="2"/>
</dbReference>
<dbReference type="PANTHER" id="PTHR24123:SF33">
    <property type="entry name" value="PROTEIN HOS4"/>
    <property type="match status" value="1"/>
</dbReference>
<dbReference type="PANTHER" id="PTHR24123">
    <property type="entry name" value="ANKYRIN REPEAT-CONTAINING"/>
    <property type="match status" value="1"/>
</dbReference>
<dbReference type="Proteomes" id="UP000829476">
    <property type="component" value="Chromosome"/>
</dbReference>